<evidence type="ECO:0000313" key="2">
    <source>
        <dbReference type="Proteomes" id="UP000814033"/>
    </source>
</evidence>
<keyword evidence="2" id="KW-1185">Reference proteome</keyword>
<organism evidence="1 2">
    <name type="scientific">Auriscalpium vulgare</name>
    <dbReference type="NCBI Taxonomy" id="40419"/>
    <lineage>
        <taxon>Eukaryota</taxon>
        <taxon>Fungi</taxon>
        <taxon>Dikarya</taxon>
        <taxon>Basidiomycota</taxon>
        <taxon>Agaricomycotina</taxon>
        <taxon>Agaricomycetes</taxon>
        <taxon>Russulales</taxon>
        <taxon>Auriscalpiaceae</taxon>
        <taxon>Auriscalpium</taxon>
    </lineage>
</organism>
<reference evidence="1" key="2">
    <citation type="journal article" date="2022" name="New Phytol.">
        <title>Evolutionary transition to the ectomycorrhizal habit in the genomes of a hyperdiverse lineage of mushroom-forming fungi.</title>
        <authorList>
            <person name="Looney B."/>
            <person name="Miyauchi S."/>
            <person name="Morin E."/>
            <person name="Drula E."/>
            <person name="Courty P.E."/>
            <person name="Kohler A."/>
            <person name="Kuo A."/>
            <person name="LaButti K."/>
            <person name="Pangilinan J."/>
            <person name="Lipzen A."/>
            <person name="Riley R."/>
            <person name="Andreopoulos W."/>
            <person name="He G."/>
            <person name="Johnson J."/>
            <person name="Nolan M."/>
            <person name="Tritt A."/>
            <person name="Barry K.W."/>
            <person name="Grigoriev I.V."/>
            <person name="Nagy L.G."/>
            <person name="Hibbett D."/>
            <person name="Henrissat B."/>
            <person name="Matheny P.B."/>
            <person name="Labbe J."/>
            <person name="Martin F.M."/>
        </authorList>
    </citation>
    <scope>NUCLEOTIDE SEQUENCE</scope>
    <source>
        <strain evidence="1">FP105234-sp</strain>
    </source>
</reference>
<gene>
    <name evidence="1" type="ORF">FA95DRAFT_1554245</name>
</gene>
<dbReference type="EMBL" id="MU275850">
    <property type="protein sequence ID" value="KAI0051714.1"/>
    <property type="molecule type" value="Genomic_DNA"/>
</dbReference>
<protein>
    <submittedName>
        <fullName evidence="1">Uncharacterized protein</fullName>
    </submittedName>
</protein>
<sequence length="120" mass="12519">MPASPLLWRVGALFVAGGMLAGAFGTHGLKSRPGMTADKINSFATGAHYAVFNGLSLLLVSYHPRFAVHRFAGPAIAIGGLIFSSSVFALVLDRDRFKAIGPITPLGGLLMIAGYVSLAF</sequence>
<dbReference type="Proteomes" id="UP000814033">
    <property type="component" value="Unassembled WGS sequence"/>
</dbReference>
<name>A0ACB8S580_9AGAM</name>
<proteinExistence type="predicted"/>
<comment type="caution">
    <text evidence="1">The sequence shown here is derived from an EMBL/GenBank/DDBJ whole genome shotgun (WGS) entry which is preliminary data.</text>
</comment>
<reference evidence="1" key="1">
    <citation type="submission" date="2021-02" db="EMBL/GenBank/DDBJ databases">
        <authorList>
            <consortium name="DOE Joint Genome Institute"/>
            <person name="Ahrendt S."/>
            <person name="Looney B.P."/>
            <person name="Miyauchi S."/>
            <person name="Morin E."/>
            <person name="Drula E."/>
            <person name="Courty P.E."/>
            <person name="Chicoki N."/>
            <person name="Fauchery L."/>
            <person name="Kohler A."/>
            <person name="Kuo A."/>
            <person name="Labutti K."/>
            <person name="Pangilinan J."/>
            <person name="Lipzen A."/>
            <person name="Riley R."/>
            <person name="Andreopoulos W."/>
            <person name="He G."/>
            <person name="Johnson J."/>
            <person name="Barry K.W."/>
            <person name="Grigoriev I.V."/>
            <person name="Nagy L."/>
            <person name="Hibbett D."/>
            <person name="Henrissat B."/>
            <person name="Matheny P.B."/>
            <person name="Labbe J."/>
            <person name="Martin F."/>
        </authorList>
    </citation>
    <scope>NUCLEOTIDE SEQUENCE</scope>
    <source>
        <strain evidence="1">FP105234-sp</strain>
    </source>
</reference>
<accession>A0ACB8S580</accession>
<evidence type="ECO:0000313" key="1">
    <source>
        <dbReference type="EMBL" id="KAI0051714.1"/>
    </source>
</evidence>